<feature type="region of interest" description="Disordered" evidence="2">
    <location>
        <begin position="545"/>
        <end position="577"/>
    </location>
</feature>
<dbReference type="InterPro" id="IPR013784">
    <property type="entry name" value="Carb-bd-like_fold"/>
</dbReference>
<dbReference type="PANTHER" id="PTHR23303:SF14">
    <property type="entry name" value="BOS COMPLEX SUBUNIT NOMO1-RELATED"/>
    <property type="match status" value="1"/>
</dbReference>
<dbReference type="GO" id="GO:0004180">
    <property type="term" value="F:carboxypeptidase activity"/>
    <property type="evidence" value="ECO:0007669"/>
    <property type="project" value="UniProtKB-KW"/>
</dbReference>
<dbReference type="Gene3D" id="2.60.40.1120">
    <property type="entry name" value="Carboxypeptidase-like, regulatory domain"/>
    <property type="match status" value="2"/>
</dbReference>
<evidence type="ECO:0000256" key="3">
    <source>
        <dbReference type="SAM" id="SignalP"/>
    </source>
</evidence>
<proteinExistence type="predicted"/>
<gene>
    <name evidence="4" type="ORF">HRJ53_21485</name>
</gene>
<reference evidence="4" key="1">
    <citation type="submission" date="2020-06" db="EMBL/GenBank/DDBJ databases">
        <title>Legume-microbial interactions unlock mineral nutrients during tropical forest succession.</title>
        <authorList>
            <person name="Epihov D.Z."/>
        </authorList>
    </citation>
    <scope>NUCLEOTIDE SEQUENCE [LARGE SCALE GENOMIC DNA]</scope>
    <source>
        <strain evidence="4">Pan2503</strain>
    </source>
</reference>
<name>A0A7V8NU87_9BACT</name>
<evidence type="ECO:0000313" key="5">
    <source>
        <dbReference type="Proteomes" id="UP000567293"/>
    </source>
</evidence>
<dbReference type="Pfam" id="PF13620">
    <property type="entry name" value="CarboxypepD_reg"/>
    <property type="match status" value="2"/>
</dbReference>
<keyword evidence="5" id="KW-1185">Reference proteome</keyword>
<evidence type="ECO:0000313" key="4">
    <source>
        <dbReference type="EMBL" id="MBA0087566.1"/>
    </source>
</evidence>
<dbReference type="InterPro" id="IPR051417">
    <property type="entry name" value="SDr/BOS_complex"/>
</dbReference>
<evidence type="ECO:0000256" key="2">
    <source>
        <dbReference type="SAM" id="MobiDB-lite"/>
    </source>
</evidence>
<comment type="caution">
    <text evidence="4">The sequence shown here is derived from an EMBL/GenBank/DDBJ whole genome shotgun (WGS) entry which is preliminary data.</text>
</comment>
<keyword evidence="1 3" id="KW-0732">Signal</keyword>
<dbReference type="InterPro" id="IPR008969">
    <property type="entry name" value="CarboxyPept-like_regulatory"/>
</dbReference>
<feature type="chain" id="PRO_5031246326" evidence="3">
    <location>
        <begin position="18"/>
        <end position="577"/>
    </location>
</feature>
<organism evidence="4 5">
    <name type="scientific">Candidatus Acidiferrum panamense</name>
    <dbReference type="NCBI Taxonomy" id="2741543"/>
    <lineage>
        <taxon>Bacteria</taxon>
        <taxon>Pseudomonadati</taxon>
        <taxon>Acidobacteriota</taxon>
        <taxon>Terriglobia</taxon>
        <taxon>Candidatus Acidiferrales</taxon>
        <taxon>Candidatus Acidiferrum</taxon>
    </lineage>
</organism>
<accession>A0A7V8NU87</accession>
<dbReference type="PANTHER" id="PTHR23303">
    <property type="entry name" value="CARBOXYPEPTIDASE REGULATORY REGION-CONTAINING"/>
    <property type="match status" value="1"/>
</dbReference>
<dbReference type="GO" id="GO:0030246">
    <property type="term" value="F:carbohydrate binding"/>
    <property type="evidence" value="ECO:0007669"/>
    <property type="project" value="InterPro"/>
</dbReference>
<dbReference type="SUPFAM" id="SSF49464">
    <property type="entry name" value="Carboxypeptidase regulatory domain-like"/>
    <property type="match status" value="1"/>
</dbReference>
<dbReference type="Proteomes" id="UP000567293">
    <property type="component" value="Unassembled WGS sequence"/>
</dbReference>
<dbReference type="SUPFAM" id="SSF49452">
    <property type="entry name" value="Starch-binding domain-like"/>
    <property type="match status" value="2"/>
</dbReference>
<dbReference type="EMBL" id="JACDQQ010002068">
    <property type="protein sequence ID" value="MBA0087566.1"/>
    <property type="molecule type" value="Genomic_DNA"/>
</dbReference>
<sequence length="577" mass="61054">MTALLITLTLLSALAQANSEPPARAGYRIAGAVVDAVTNVPVADAQVSISRDNEQTSIVTGNDGRFVFEGLEAGKYSLSATATGYLYEAYKQHGGFSVAIVTGKGQDTEHLAFRLHPRAVIHGRVTDEHGEAVRSAQVVLFASDPMRGSHAKFMRAETQTNDLGEYRFAHLAPDKYYLAVQARPWYAQSQLSAQMSQGVRPMENGGPSFFVSGPGVGSDPILDVVYPVMFYPGVADEGSSAGLVLSAGEKQEANITLRPVPATRLRLTAVNNEGATSFDVGASQRVFGTFTFGLNNVFAQVAPGEYEVAGLPPGELTLVLTTNKANEWTARSIEVDSREGSIDAAESLATVRVSGRVFLPGADPATAGSVSLMSTWAATLPGSTTPLQADGTFHFSGIQPGTYRIQVNVTPDGHYVEKLVAKEAKISGREITITGGNDVDLTVTLGLGQGQVTGVVELDGKPAAGVMVLLVPKSGREIEEDSRLDESDSDGTFNLGGIVPGDYVLLAIKDGWDLEWSKSEVLRPYLSAGQKMSIAANQSVNVTVSAQESRDSDGTKATIVPPTKRLTHTAAPDPGRR</sequence>
<feature type="signal peptide" evidence="3">
    <location>
        <begin position="1"/>
        <end position="17"/>
    </location>
</feature>
<protein>
    <submittedName>
        <fullName evidence="4">Carboxypeptidase regulatory-like domain-containing protein</fullName>
    </submittedName>
</protein>
<dbReference type="AlphaFoldDB" id="A0A7V8NU87"/>
<evidence type="ECO:0000256" key="1">
    <source>
        <dbReference type="ARBA" id="ARBA00022729"/>
    </source>
</evidence>